<evidence type="ECO:0000256" key="12">
    <source>
        <dbReference type="PIRSR" id="PIRSR603739-50"/>
    </source>
</evidence>
<dbReference type="InterPro" id="IPR025895">
    <property type="entry name" value="LAM_C_dom"/>
</dbReference>
<feature type="modified residue" description="N6-(pyridoxal phosphate)lysine" evidence="12">
    <location>
        <position position="352"/>
    </location>
</feature>
<reference evidence="15 16" key="1">
    <citation type="journal article" date="2017" name="ISME J.">
        <title>Energy and carbon metabolisms in a deep terrestrial subsurface fluid microbial community.</title>
        <authorList>
            <person name="Momper L."/>
            <person name="Jungbluth S.P."/>
            <person name="Lee M.D."/>
            <person name="Amend J.P."/>
        </authorList>
    </citation>
    <scope>NUCLEOTIDE SEQUENCE [LARGE SCALE GENOMIC DNA]</scope>
    <source>
        <strain evidence="15">SURF_26</strain>
    </source>
</reference>
<dbReference type="GO" id="GO:0046872">
    <property type="term" value="F:metal ion binding"/>
    <property type="evidence" value="ECO:0007669"/>
    <property type="project" value="UniProtKB-KW"/>
</dbReference>
<dbReference type="NCBIfam" id="TIGR00238">
    <property type="entry name" value="KamA family radical SAM protein"/>
    <property type="match status" value="1"/>
</dbReference>
<comment type="cofactor">
    <cofactor evidence="1 12">
        <name>pyridoxal 5'-phosphate</name>
        <dbReference type="ChEBI" id="CHEBI:597326"/>
    </cofactor>
</comment>
<dbReference type="InterPro" id="IPR003739">
    <property type="entry name" value="Lys_aminomutase/Glu_NH3_mut"/>
</dbReference>
<keyword evidence="7 12" id="KW-0663">Pyridoxal phosphate</keyword>
<organism evidence="15 16">
    <name type="scientific">Candidatus Auribacter fodinae</name>
    <dbReference type="NCBI Taxonomy" id="2093366"/>
    <lineage>
        <taxon>Bacteria</taxon>
        <taxon>Pseudomonadati</taxon>
        <taxon>Candidatus Auribacterota</taxon>
        <taxon>Candidatus Auribacteria</taxon>
        <taxon>Candidatus Auribacterales</taxon>
        <taxon>Candidatus Auribacteraceae</taxon>
        <taxon>Candidatus Auribacter</taxon>
    </lineage>
</organism>
<dbReference type="Proteomes" id="UP000266426">
    <property type="component" value="Unassembled WGS sequence"/>
</dbReference>
<evidence type="ECO:0000256" key="1">
    <source>
        <dbReference type="ARBA" id="ARBA00001933"/>
    </source>
</evidence>
<dbReference type="AlphaFoldDB" id="A0A3A4R1Z6"/>
<evidence type="ECO:0000256" key="9">
    <source>
        <dbReference type="ARBA" id="ARBA00023014"/>
    </source>
</evidence>
<dbReference type="InterPro" id="IPR007197">
    <property type="entry name" value="rSAM"/>
</dbReference>
<dbReference type="PANTHER" id="PTHR30538:SF1">
    <property type="entry name" value="L-LYSINE 2,3-AMINOMUTASE"/>
    <property type="match status" value="1"/>
</dbReference>
<evidence type="ECO:0000256" key="3">
    <source>
        <dbReference type="ARBA" id="ARBA00008703"/>
    </source>
</evidence>
<keyword evidence="9 11" id="KW-0411">Iron-sulfur</keyword>
<feature type="domain" description="Radical SAM core" evidence="14">
    <location>
        <begin position="125"/>
        <end position="337"/>
    </location>
</feature>
<evidence type="ECO:0000259" key="14">
    <source>
        <dbReference type="PROSITE" id="PS51918"/>
    </source>
</evidence>
<dbReference type="GO" id="GO:0051539">
    <property type="term" value="F:4 iron, 4 sulfur cluster binding"/>
    <property type="evidence" value="ECO:0007669"/>
    <property type="project" value="UniProtKB-KW"/>
</dbReference>
<keyword evidence="4 11" id="KW-0004">4Fe-4S</keyword>
<dbReference type="Pfam" id="PF12544">
    <property type="entry name" value="LAM_C"/>
    <property type="match status" value="1"/>
</dbReference>
<evidence type="ECO:0000256" key="11">
    <source>
        <dbReference type="PIRSR" id="PIRSR004911-1"/>
    </source>
</evidence>
<dbReference type="CDD" id="cd01335">
    <property type="entry name" value="Radical_SAM"/>
    <property type="match status" value="1"/>
</dbReference>
<feature type="binding site" evidence="11">
    <location>
        <position position="143"/>
    </location>
    <ligand>
        <name>[4Fe-4S] cluster</name>
        <dbReference type="ChEBI" id="CHEBI:49883"/>
        <note>4Fe-4S-S-AdoMet</note>
    </ligand>
</feature>
<evidence type="ECO:0000256" key="8">
    <source>
        <dbReference type="ARBA" id="ARBA00023004"/>
    </source>
</evidence>
<dbReference type="Gene3D" id="3.20.20.70">
    <property type="entry name" value="Aldolase class I"/>
    <property type="match status" value="1"/>
</dbReference>
<protein>
    <submittedName>
        <fullName evidence="15">KamA family radical SAM protein</fullName>
    </submittedName>
</protein>
<dbReference type="GO" id="GO:0016853">
    <property type="term" value="F:isomerase activity"/>
    <property type="evidence" value="ECO:0007669"/>
    <property type="project" value="UniProtKB-KW"/>
</dbReference>
<dbReference type="SFLD" id="SFLDG01070">
    <property type="entry name" value="PLP-dependent"/>
    <property type="match status" value="1"/>
</dbReference>
<evidence type="ECO:0000313" key="16">
    <source>
        <dbReference type="Proteomes" id="UP000266426"/>
    </source>
</evidence>
<evidence type="ECO:0000256" key="2">
    <source>
        <dbReference type="ARBA" id="ARBA00001966"/>
    </source>
</evidence>
<dbReference type="EMBL" id="QZJZ01000063">
    <property type="protein sequence ID" value="RJP58653.1"/>
    <property type="molecule type" value="Genomic_DNA"/>
</dbReference>
<dbReference type="SFLD" id="SFLDS00029">
    <property type="entry name" value="Radical_SAM"/>
    <property type="match status" value="1"/>
</dbReference>
<dbReference type="SUPFAM" id="SSF102114">
    <property type="entry name" value="Radical SAM enzymes"/>
    <property type="match status" value="1"/>
</dbReference>
<dbReference type="PIRSF" id="PIRSF004911">
    <property type="entry name" value="DUF160"/>
    <property type="match status" value="1"/>
</dbReference>
<evidence type="ECO:0000256" key="4">
    <source>
        <dbReference type="ARBA" id="ARBA00022485"/>
    </source>
</evidence>
<dbReference type="PANTHER" id="PTHR30538">
    <property type="entry name" value="LYSINE 2,3-AMINOMUTASE-RELATED"/>
    <property type="match status" value="1"/>
</dbReference>
<accession>A0A3A4R1Z6</accession>
<feature type="binding site" evidence="11">
    <location>
        <position position="146"/>
    </location>
    <ligand>
        <name>[4Fe-4S] cluster</name>
        <dbReference type="ChEBI" id="CHEBI:49883"/>
        <note>4Fe-4S-S-AdoMet</note>
    </ligand>
</feature>
<evidence type="ECO:0000313" key="15">
    <source>
        <dbReference type="EMBL" id="RJP58653.1"/>
    </source>
</evidence>
<name>A0A3A4R1Z6_9BACT</name>
<sequence length="388" mass="43863">MNQAVTQVGQDARKEKHHFNGKVPDDDVPLGSGKKSGSRAFNSIEQLDKLIFIKDDEKSALKEVEKRYHMLVTNYYLSLIKNPLDENDPIRLQCIPHVNELNDTLEASIDPLGEKDMSPVSCLVHRYPDRALLLVTGTCFMYCRHCTRKRLWESGCTGPMPLDEIQEAVNYVRNNTSIREIIVSGGDPLTLPTERLDYILSLVSDIPHIEVIRIGTRAPVVFPQRVDAGLAKALEKYNRLWINVQFNHPNEVTPESAEACRRLQKCGIPLSNQSVLLKGINDDPAIMIELCHKLQNIRVRPYYLFQCDPVIGASHFRTSVFKGIEIMEHMRGHTSGMCIPVFVIDGPEGKGKIPVGPNYVLSMAPDKLILRNYKFQVFDYENPAPVES</sequence>
<proteinExistence type="inferred from homology"/>
<comment type="caution">
    <text evidence="15">The sequence shown here is derived from an EMBL/GenBank/DDBJ whole genome shotgun (WGS) entry which is preliminary data.</text>
</comment>
<dbReference type="PROSITE" id="PS51918">
    <property type="entry name" value="RADICAL_SAM"/>
    <property type="match status" value="1"/>
</dbReference>
<keyword evidence="10" id="KW-0413">Isomerase</keyword>
<comment type="cofactor">
    <cofactor evidence="2">
        <name>[4Fe-4S] cluster</name>
        <dbReference type="ChEBI" id="CHEBI:49883"/>
    </cofactor>
</comment>
<keyword evidence="6 11" id="KW-0479">Metal-binding</keyword>
<evidence type="ECO:0000256" key="5">
    <source>
        <dbReference type="ARBA" id="ARBA00022691"/>
    </source>
</evidence>
<comment type="similarity">
    <text evidence="3">Belongs to the radical SAM superfamily. KamA family.</text>
</comment>
<dbReference type="InterPro" id="IPR058240">
    <property type="entry name" value="rSAM_sf"/>
</dbReference>
<feature type="binding site" evidence="11">
    <location>
        <position position="139"/>
    </location>
    <ligand>
        <name>[4Fe-4S] cluster</name>
        <dbReference type="ChEBI" id="CHEBI:49883"/>
        <note>4Fe-4S-S-AdoMet</note>
    </ligand>
</feature>
<evidence type="ECO:0000256" key="13">
    <source>
        <dbReference type="SAM" id="MobiDB-lite"/>
    </source>
</evidence>
<dbReference type="Pfam" id="PF04055">
    <property type="entry name" value="Radical_SAM"/>
    <property type="match status" value="1"/>
</dbReference>
<evidence type="ECO:0000256" key="10">
    <source>
        <dbReference type="ARBA" id="ARBA00023235"/>
    </source>
</evidence>
<evidence type="ECO:0000256" key="6">
    <source>
        <dbReference type="ARBA" id="ARBA00022723"/>
    </source>
</evidence>
<gene>
    <name evidence="15" type="ORF">C4541_07570</name>
</gene>
<dbReference type="InterPro" id="IPR013785">
    <property type="entry name" value="Aldolase_TIM"/>
</dbReference>
<feature type="region of interest" description="Disordered" evidence="13">
    <location>
        <begin position="1"/>
        <end position="36"/>
    </location>
</feature>
<keyword evidence="8" id="KW-0408">Iron</keyword>
<evidence type="ECO:0000256" key="7">
    <source>
        <dbReference type="ARBA" id="ARBA00022898"/>
    </source>
</evidence>
<keyword evidence="5" id="KW-0949">S-adenosyl-L-methionine</keyword>
<dbReference type="Gene3D" id="6.20.120.40">
    <property type="match status" value="1"/>
</dbReference>